<evidence type="ECO:0000313" key="2">
    <source>
        <dbReference type="Proteomes" id="UP001371456"/>
    </source>
</evidence>
<comment type="caution">
    <text evidence="1">The sequence shown here is derived from an EMBL/GenBank/DDBJ whole genome shotgun (WGS) entry which is preliminary data.</text>
</comment>
<reference evidence="1 2" key="1">
    <citation type="submission" date="2024-02" db="EMBL/GenBank/DDBJ databases">
        <title>de novo genome assembly of Solanum bulbocastanum strain 11H21.</title>
        <authorList>
            <person name="Hosaka A.J."/>
        </authorList>
    </citation>
    <scope>NUCLEOTIDE SEQUENCE [LARGE SCALE GENOMIC DNA]</scope>
    <source>
        <tissue evidence="1">Young leaves</tissue>
    </source>
</reference>
<evidence type="ECO:0000313" key="1">
    <source>
        <dbReference type="EMBL" id="KAK6793683.1"/>
    </source>
</evidence>
<proteinExistence type="predicted"/>
<dbReference type="EMBL" id="JBANQN010000003">
    <property type="protein sequence ID" value="KAK6793683.1"/>
    <property type="molecule type" value="Genomic_DNA"/>
</dbReference>
<keyword evidence="2" id="KW-1185">Reference proteome</keyword>
<dbReference type="Proteomes" id="UP001371456">
    <property type="component" value="Unassembled WGS sequence"/>
</dbReference>
<organism evidence="1 2">
    <name type="scientific">Solanum bulbocastanum</name>
    <name type="common">Wild potato</name>
    <dbReference type="NCBI Taxonomy" id="147425"/>
    <lineage>
        <taxon>Eukaryota</taxon>
        <taxon>Viridiplantae</taxon>
        <taxon>Streptophyta</taxon>
        <taxon>Embryophyta</taxon>
        <taxon>Tracheophyta</taxon>
        <taxon>Spermatophyta</taxon>
        <taxon>Magnoliopsida</taxon>
        <taxon>eudicotyledons</taxon>
        <taxon>Gunneridae</taxon>
        <taxon>Pentapetalae</taxon>
        <taxon>asterids</taxon>
        <taxon>lamiids</taxon>
        <taxon>Solanales</taxon>
        <taxon>Solanaceae</taxon>
        <taxon>Solanoideae</taxon>
        <taxon>Solaneae</taxon>
        <taxon>Solanum</taxon>
    </lineage>
</organism>
<sequence>MSAGGGYHDFRALQWSHGLLNVEFDAMAGRLLTIVVVVQHLGCHLFHFVSQRVVLIRLVASGSVGFLADGCATGFWH</sequence>
<name>A0AAN8TS93_SOLBU</name>
<dbReference type="AlphaFoldDB" id="A0AAN8TS93"/>
<gene>
    <name evidence="1" type="ORF">RDI58_007136</name>
</gene>
<protein>
    <submittedName>
        <fullName evidence="1">Uncharacterized protein</fullName>
    </submittedName>
</protein>
<accession>A0AAN8TS93</accession>